<sequence length="104" mass="11870">MTKHQTYPKLFVKAMLQDSSSNQTSPNVLTNQTNQTFEGDREAVRHIIIGSPLGVRRTIHQLHALRYAEVARWTHAIAIPDDRIIITPEQGEIMSLLVKLIRLE</sequence>
<name>A0ABU8YRI2_9CYAN</name>
<accession>A0ABU8YRI2</accession>
<gene>
    <name evidence="1" type="ORF">WMG39_19665</name>
</gene>
<dbReference type="Proteomes" id="UP001384579">
    <property type="component" value="Unassembled WGS sequence"/>
</dbReference>
<organism evidence="1 2">
    <name type="scientific">Microcoleus anatoxicus PTRS2</name>
    <dbReference type="NCBI Taxonomy" id="2705321"/>
    <lineage>
        <taxon>Bacteria</taxon>
        <taxon>Bacillati</taxon>
        <taxon>Cyanobacteriota</taxon>
        <taxon>Cyanophyceae</taxon>
        <taxon>Oscillatoriophycideae</taxon>
        <taxon>Oscillatoriales</taxon>
        <taxon>Microcoleaceae</taxon>
        <taxon>Microcoleus</taxon>
        <taxon>Microcoleus anatoxicus</taxon>
    </lineage>
</organism>
<evidence type="ECO:0000313" key="2">
    <source>
        <dbReference type="Proteomes" id="UP001384579"/>
    </source>
</evidence>
<dbReference type="RefSeq" id="WP_340521326.1">
    <property type="nucleotide sequence ID" value="NZ_JBBLXS010000297.1"/>
</dbReference>
<evidence type="ECO:0000313" key="1">
    <source>
        <dbReference type="EMBL" id="MEK0187050.1"/>
    </source>
</evidence>
<proteinExistence type="predicted"/>
<dbReference type="EMBL" id="JBBLXS010000297">
    <property type="protein sequence ID" value="MEK0187050.1"/>
    <property type="molecule type" value="Genomic_DNA"/>
</dbReference>
<comment type="caution">
    <text evidence="1">The sequence shown here is derived from an EMBL/GenBank/DDBJ whole genome shotgun (WGS) entry which is preliminary data.</text>
</comment>
<protein>
    <submittedName>
        <fullName evidence="1">Uncharacterized protein</fullName>
    </submittedName>
</protein>
<reference evidence="1 2" key="1">
    <citation type="journal article" date="2020" name="Harmful Algae">
        <title>Molecular and morphological characterization of a novel dihydroanatoxin-a producing Microcoleus species (cyanobacteria) from the Russian River, California, USA.</title>
        <authorList>
            <person name="Conklin K.Y."/>
            <person name="Stancheva R."/>
            <person name="Otten T.G."/>
            <person name="Fadness R."/>
            <person name="Boyer G.L."/>
            <person name="Read B."/>
            <person name="Zhang X."/>
            <person name="Sheath R.G."/>
        </authorList>
    </citation>
    <scope>NUCLEOTIDE SEQUENCE [LARGE SCALE GENOMIC DNA]</scope>
    <source>
        <strain evidence="1 2">PTRS2</strain>
    </source>
</reference>
<keyword evidence="2" id="KW-1185">Reference proteome</keyword>